<keyword evidence="10 12" id="KW-0326">Glycosidase</keyword>
<dbReference type="GO" id="GO:0008843">
    <property type="term" value="F:endochitinase activity"/>
    <property type="evidence" value="ECO:0007669"/>
    <property type="project" value="UniProtKB-EC"/>
</dbReference>
<dbReference type="Pfam" id="PF01607">
    <property type="entry name" value="CBM_14"/>
    <property type="match status" value="1"/>
</dbReference>
<evidence type="ECO:0000256" key="7">
    <source>
        <dbReference type="ARBA" id="ARBA00023024"/>
    </source>
</evidence>
<dbReference type="SMART" id="SM00494">
    <property type="entry name" value="ChtBD2"/>
    <property type="match status" value="1"/>
</dbReference>
<evidence type="ECO:0000256" key="2">
    <source>
        <dbReference type="ARBA" id="ARBA00009121"/>
    </source>
</evidence>
<dbReference type="SUPFAM" id="SSF54556">
    <property type="entry name" value="Chitinase insertion domain"/>
    <property type="match status" value="1"/>
</dbReference>
<feature type="domain" description="GH18" evidence="16">
    <location>
        <begin position="24"/>
        <end position="389"/>
    </location>
</feature>
<dbReference type="Gene3D" id="3.10.50.10">
    <property type="match status" value="1"/>
</dbReference>
<name>V5GKL8_ANOGL</name>
<evidence type="ECO:0000256" key="11">
    <source>
        <dbReference type="ARBA" id="ARBA00023326"/>
    </source>
</evidence>
<evidence type="ECO:0000256" key="12">
    <source>
        <dbReference type="RuleBase" id="RU000489"/>
    </source>
</evidence>
<dbReference type="GO" id="GO:0000272">
    <property type="term" value="P:polysaccharide catabolic process"/>
    <property type="evidence" value="ECO:0007669"/>
    <property type="project" value="UniProtKB-KW"/>
</dbReference>
<proteinExistence type="inferred from homology"/>
<dbReference type="InterPro" id="IPR011583">
    <property type="entry name" value="Chitinase_II/V-like_cat"/>
</dbReference>
<dbReference type="AlphaFoldDB" id="V5GKL8"/>
<protein>
    <recommendedName>
        <fullName evidence="3">chitinase</fullName>
        <ecNumber evidence="3">3.2.1.14</ecNumber>
    </recommendedName>
</protein>
<evidence type="ECO:0000256" key="9">
    <source>
        <dbReference type="ARBA" id="ARBA00023277"/>
    </source>
</evidence>
<dbReference type="InterPro" id="IPR001579">
    <property type="entry name" value="Glyco_hydro_18_chit_AS"/>
</dbReference>
<keyword evidence="5 14" id="KW-0732">Signal</keyword>
<organism evidence="17">
    <name type="scientific">Anoplophora glabripennis</name>
    <name type="common">Asian longhorn beetle</name>
    <name type="synonym">Anoplophora nobilis</name>
    <dbReference type="NCBI Taxonomy" id="217634"/>
    <lineage>
        <taxon>Eukaryota</taxon>
        <taxon>Metazoa</taxon>
        <taxon>Ecdysozoa</taxon>
        <taxon>Arthropoda</taxon>
        <taxon>Hexapoda</taxon>
        <taxon>Insecta</taxon>
        <taxon>Pterygota</taxon>
        <taxon>Neoptera</taxon>
        <taxon>Endopterygota</taxon>
        <taxon>Coleoptera</taxon>
        <taxon>Polyphaga</taxon>
        <taxon>Cucujiformia</taxon>
        <taxon>Chrysomeloidea</taxon>
        <taxon>Cerambycidae</taxon>
        <taxon>Lamiinae</taxon>
        <taxon>Lamiini</taxon>
        <taxon>Anoplophora</taxon>
    </lineage>
</organism>
<dbReference type="PROSITE" id="PS01095">
    <property type="entry name" value="GH18_1"/>
    <property type="match status" value="1"/>
</dbReference>
<keyword evidence="9" id="KW-0119">Carbohydrate metabolism</keyword>
<evidence type="ECO:0000256" key="3">
    <source>
        <dbReference type="ARBA" id="ARBA00012729"/>
    </source>
</evidence>
<dbReference type="SUPFAM" id="SSF51445">
    <property type="entry name" value="(Trans)glycosidases"/>
    <property type="match status" value="1"/>
</dbReference>
<keyword evidence="6 12" id="KW-0378">Hydrolase</keyword>
<dbReference type="PANTHER" id="PTHR11177">
    <property type="entry name" value="CHITINASE"/>
    <property type="match status" value="1"/>
</dbReference>
<evidence type="ECO:0000259" key="16">
    <source>
        <dbReference type="PROSITE" id="PS51910"/>
    </source>
</evidence>
<dbReference type="GO" id="GO:0005576">
    <property type="term" value="C:extracellular region"/>
    <property type="evidence" value="ECO:0007669"/>
    <property type="project" value="InterPro"/>
</dbReference>
<dbReference type="Gene3D" id="3.20.20.80">
    <property type="entry name" value="Glycosidases"/>
    <property type="match status" value="1"/>
</dbReference>
<gene>
    <name evidence="17" type="primary">CHIA</name>
</gene>
<comment type="catalytic activity">
    <reaction evidence="1">
        <text>Random endo-hydrolysis of N-acetyl-beta-D-glucosaminide (1-&gt;4)-beta-linkages in chitin and chitodextrins.</text>
        <dbReference type="EC" id="3.2.1.14"/>
    </reaction>
</comment>
<dbReference type="Gene3D" id="2.170.140.10">
    <property type="entry name" value="Chitin binding domain"/>
    <property type="match status" value="1"/>
</dbReference>
<accession>V5GKL8</accession>
<dbReference type="EMBL" id="GALX01003842">
    <property type="protein sequence ID" value="JAB64624.1"/>
    <property type="molecule type" value="Transcribed_RNA"/>
</dbReference>
<dbReference type="SMART" id="SM00636">
    <property type="entry name" value="Glyco_18"/>
    <property type="match status" value="1"/>
</dbReference>
<dbReference type="Pfam" id="PF00704">
    <property type="entry name" value="Glyco_hydro_18"/>
    <property type="match status" value="1"/>
</dbReference>
<evidence type="ECO:0000256" key="6">
    <source>
        <dbReference type="ARBA" id="ARBA00022801"/>
    </source>
</evidence>
<dbReference type="GO" id="GO:0008061">
    <property type="term" value="F:chitin binding"/>
    <property type="evidence" value="ECO:0007669"/>
    <property type="project" value="UniProtKB-KW"/>
</dbReference>
<dbReference type="PANTHER" id="PTHR11177:SF360">
    <property type="entry name" value="CHITINASE 4-RELATED"/>
    <property type="match status" value="1"/>
</dbReference>
<dbReference type="InterPro" id="IPR002557">
    <property type="entry name" value="Chitin-bd_dom"/>
</dbReference>
<keyword evidence="4" id="KW-0147">Chitin-binding</keyword>
<feature type="compositionally biased region" description="Polar residues" evidence="13">
    <location>
        <begin position="411"/>
        <end position="441"/>
    </location>
</feature>
<dbReference type="FunFam" id="3.10.50.10:FF:000004">
    <property type="entry name" value="Chitinase 5"/>
    <property type="match status" value="1"/>
</dbReference>
<feature type="signal peptide" evidence="14">
    <location>
        <begin position="1"/>
        <end position="21"/>
    </location>
</feature>
<keyword evidence="7" id="KW-0146">Chitin degradation</keyword>
<dbReference type="GO" id="GO:0006032">
    <property type="term" value="P:chitin catabolic process"/>
    <property type="evidence" value="ECO:0007669"/>
    <property type="project" value="UniProtKB-KW"/>
</dbReference>
<dbReference type="CDD" id="cd02872">
    <property type="entry name" value="GH18_chitolectin_chitotriosidase"/>
    <property type="match status" value="1"/>
</dbReference>
<keyword evidence="8" id="KW-1015">Disulfide bond</keyword>
<evidence type="ECO:0000256" key="1">
    <source>
        <dbReference type="ARBA" id="ARBA00000822"/>
    </source>
</evidence>
<keyword evidence="11" id="KW-0624">Polysaccharide degradation</keyword>
<evidence type="ECO:0000256" key="8">
    <source>
        <dbReference type="ARBA" id="ARBA00023157"/>
    </source>
</evidence>
<evidence type="ECO:0000259" key="15">
    <source>
        <dbReference type="PROSITE" id="PS50940"/>
    </source>
</evidence>
<evidence type="ECO:0000256" key="13">
    <source>
        <dbReference type="SAM" id="MobiDB-lite"/>
    </source>
</evidence>
<dbReference type="PROSITE" id="PS50940">
    <property type="entry name" value="CHIT_BIND_II"/>
    <property type="match status" value="1"/>
</dbReference>
<dbReference type="InterPro" id="IPR050314">
    <property type="entry name" value="Glycosyl_Hydrlase_18"/>
</dbReference>
<feature type="chain" id="PRO_5004737362" description="chitinase" evidence="14">
    <location>
        <begin position="22"/>
        <end position="500"/>
    </location>
</feature>
<dbReference type="InterPro" id="IPR001223">
    <property type="entry name" value="Glyco_hydro18_cat"/>
</dbReference>
<dbReference type="InterPro" id="IPR029070">
    <property type="entry name" value="Chitinase_insertion_sf"/>
</dbReference>
<feature type="region of interest" description="Disordered" evidence="13">
    <location>
        <begin position="393"/>
        <end position="441"/>
    </location>
</feature>
<evidence type="ECO:0000313" key="17">
    <source>
        <dbReference type="EMBL" id="JAB64624.1"/>
    </source>
</evidence>
<dbReference type="SUPFAM" id="SSF57625">
    <property type="entry name" value="Invertebrate chitin-binding proteins"/>
    <property type="match status" value="1"/>
</dbReference>
<evidence type="ECO:0000256" key="10">
    <source>
        <dbReference type="ARBA" id="ARBA00023295"/>
    </source>
</evidence>
<reference evidence="17" key="1">
    <citation type="submission" date="2013-07" db="EMBL/GenBank/DDBJ databases">
        <title>Midgut Transcriptome Profiling of Anoplphora glabripennis, a Lignocellulose Degrading, Wood-Boring Cerambycid.</title>
        <authorList>
            <person name="Scully E.D."/>
            <person name="Hoover K."/>
            <person name="Carlson J.E."/>
            <person name="Tien M."/>
            <person name="Geib S.M."/>
        </authorList>
    </citation>
    <scope>NUCLEOTIDE SEQUENCE</scope>
</reference>
<sequence length="500" mass="53434">MGSKILVILAISCLSFEIVSAATDKVVCYHGSWSTYRSGNGKFTIDDIDTSLCTHLIYAFVGITTSGTIDLLDSYLAVSNGNLASFSALKSKNSALKTLVAVGGWNEGSVKYSTVAASATLRATFIQDALDLVQTYGFDGFDIDWEYPAQRGGASADVENYVTLIKEFREVFDEHGLLLTAAVSATGSSVDLSYDVPALSQYLDLINVMTYDLHGSWDGVTGQNAPLYASSIDTTDSAKLLNVNASVYGWIERGADPQKLALGLGIYGRTFTLTSSSNTALGAPTSGAGNSGPYTLEAGMLGYNEICELQLEGGWTTEWDDEQKVPYTYKDDQWVGYDNARSIAIKVNYAKSLNLGGVMIWSIETEDFLGLCGTKYPLLNAINSALGIANENIEEPSVDDEVDADTADDANNGTSVNETATDTNSTASDNTASDNGSSDGSSTITCTSAGYVRDPSNCNIYYYCLIVGTTYLPIAQQCSANLYFDETSQTCNWPELVSGC</sequence>
<dbReference type="EC" id="3.2.1.14" evidence="3"/>
<comment type="similarity">
    <text evidence="2">Belongs to the glycosyl hydrolase 18 family. Chitinase class II subfamily.</text>
</comment>
<feature type="domain" description="Chitin-binding type-2" evidence="15">
    <location>
        <begin position="443"/>
        <end position="500"/>
    </location>
</feature>
<dbReference type="PROSITE" id="PS51910">
    <property type="entry name" value="GH18_2"/>
    <property type="match status" value="1"/>
</dbReference>
<evidence type="ECO:0000256" key="5">
    <source>
        <dbReference type="ARBA" id="ARBA00022729"/>
    </source>
</evidence>
<feature type="compositionally biased region" description="Acidic residues" evidence="13">
    <location>
        <begin position="393"/>
        <end position="408"/>
    </location>
</feature>
<dbReference type="InterPro" id="IPR036508">
    <property type="entry name" value="Chitin-bd_dom_sf"/>
</dbReference>
<evidence type="ECO:0000256" key="14">
    <source>
        <dbReference type="SAM" id="SignalP"/>
    </source>
</evidence>
<evidence type="ECO:0000256" key="4">
    <source>
        <dbReference type="ARBA" id="ARBA00022669"/>
    </source>
</evidence>
<dbReference type="InterPro" id="IPR017853">
    <property type="entry name" value="GH"/>
</dbReference>